<name>A0A1W0WRM6_HYPEX</name>
<feature type="domain" description="Nucleolar 27S pre-rRNA processing Urb2/Npa2 C-terminal" evidence="1">
    <location>
        <begin position="855"/>
        <end position="1032"/>
    </location>
</feature>
<dbReference type="Proteomes" id="UP000192578">
    <property type="component" value="Unassembled WGS sequence"/>
</dbReference>
<protein>
    <recommendedName>
        <fullName evidence="1">Nucleolar 27S pre-rRNA processing Urb2/Npa2 C-terminal domain-containing protein</fullName>
    </recommendedName>
</protein>
<dbReference type="InterPro" id="IPR018849">
    <property type="entry name" value="Urb2/Npa2_C"/>
</dbReference>
<evidence type="ECO:0000259" key="1">
    <source>
        <dbReference type="Pfam" id="PF10441"/>
    </source>
</evidence>
<organism evidence="2 3">
    <name type="scientific">Hypsibius exemplaris</name>
    <name type="common">Freshwater tardigrade</name>
    <dbReference type="NCBI Taxonomy" id="2072580"/>
    <lineage>
        <taxon>Eukaryota</taxon>
        <taxon>Metazoa</taxon>
        <taxon>Ecdysozoa</taxon>
        <taxon>Tardigrada</taxon>
        <taxon>Eutardigrada</taxon>
        <taxon>Parachela</taxon>
        <taxon>Hypsibioidea</taxon>
        <taxon>Hypsibiidae</taxon>
        <taxon>Hypsibius</taxon>
    </lineage>
</organism>
<dbReference type="GO" id="GO:0005730">
    <property type="term" value="C:nucleolus"/>
    <property type="evidence" value="ECO:0007669"/>
    <property type="project" value="TreeGrafter"/>
</dbReference>
<dbReference type="PANTHER" id="PTHR15682:SF2">
    <property type="entry name" value="UNHEALTHY RIBOSOME BIOGENESIS PROTEIN 2 HOMOLOG"/>
    <property type="match status" value="1"/>
</dbReference>
<reference evidence="3" key="1">
    <citation type="submission" date="2017-01" db="EMBL/GenBank/DDBJ databases">
        <title>Comparative genomics of anhydrobiosis in the tardigrade Hypsibius dujardini.</title>
        <authorList>
            <person name="Yoshida Y."/>
            <person name="Koutsovoulos G."/>
            <person name="Laetsch D."/>
            <person name="Stevens L."/>
            <person name="Kumar S."/>
            <person name="Horikawa D."/>
            <person name="Ishino K."/>
            <person name="Komine S."/>
            <person name="Tomita M."/>
            <person name="Blaxter M."/>
            <person name="Arakawa K."/>
        </authorList>
    </citation>
    <scope>NUCLEOTIDE SEQUENCE [LARGE SCALE GENOMIC DNA]</scope>
    <source>
        <strain evidence="3">Z151</strain>
    </source>
</reference>
<dbReference type="InterPro" id="IPR052609">
    <property type="entry name" value="Ribosome_Biogenesis_Reg"/>
</dbReference>
<evidence type="ECO:0000313" key="3">
    <source>
        <dbReference type="Proteomes" id="UP000192578"/>
    </source>
</evidence>
<dbReference type="GO" id="GO:0042254">
    <property type="term" value="P:ribosome biogenesis"/>
    <property type="evidence" value="ECO:0007669"/>
    <property type="project" value="TreeGrafter"/>
</dbReference>
<dbReference type="OrthoDB" id="160374at2759"/>
<sequence>MASISDLKVQPDFSLKDALNFEHAKLDARCVEIWPKMWHTLLNDPSAAATEVHDPSAAATEIHEVIRKIVRNFTHVHQLHRLVNKFLDALRLADSANWPVGVLFPAVLRSELGRCFLDTSEQQMSLILGILVKELGDHLKSTEPVVTNSRIKAISQLLWILLKHLRVKTTTRQEVLQALCKQYLDMKDSIILPFLSLTQDLESRYCLAVLVHAWASFPLVFRDKFAVSMEEPLAVIDNTLAALASPSEEQSDLAYWKHRLVLLRFNLSGELTDAESFFNWTALHSLPGTAAWAHSPFEITPETLPIALWDSICSNYTVLPGAVTAGHHADFARFLVRTLVASLRKQSALLDDTVALTLKGVSETFLDTVTVSGAPDLHAALVQTLELSLKDCLEKTKSVVMKPNKKRSKQPKLSAEKCTELLSVLRILAKIGFYVDAVGVAKFSLSLVWKSFDYLLEHHTAWSSAGEQSLMSAESNFADLILSVPSKDHGYWTNVLWDFCAVRERMIKMDSTDEMLRLLNQQCFRIILHVAESGVVDSLTQLWTKSKETAPFLTPVLLDVLLGRLHQPGVVKLVHAVIAHLCEGYIVLLAATEKDQAALFHCAAVSRCIQAASRTLKKIGSKTFAAAIASLKKLLTWESVYALLDEAIQSQEPMRLDMALSNLALFVEVRSACKVKVVRRVLSLFCPSPVMEDELAQAKESSVVPDLDGLDDVGLLRVLVSLSEKSPRAVPTVQVTNRPSPKFITSSLVTLFSQFAKYCKPADLTNAVEITLKTVTADTVAGASPIEWTLLLCKLVVSLKEVPAMAKAMIPVDDLILHCLGTMLSTKDVNVLCDVMTLLQILLRGQRPLEVCRIALSRPLYDHLTRADLSDSDFTSLFEKSSVLLNDIMMQPHLVTPQTSPVIINATSIWLISILQRSRQQGSADETESPTARKALMIRNSSFVERFLGSFAKHQREFSKLVIHLIAVYCHGLQNGALYPEAKEHIVAGLYRLLDGIDPHSRSMGSVTMGVESREIYKALVEDHLRFHKYRGLV</sequence>
<gene>
    <name evidence="2" type="ORF">BV898_08131</name>
</gene>
<dbReference type="AlphaFoldDB" id="A0A1W0WRM6"/>
<keyword evidence="3" id="KW-1185">Reference proteome</keyword>
<evidence type="ECO:0000313" key="2">
    <source>
        <dbReference type="EMBL" id="OQV17839.1"/>
    </source>
</evidence>
<accession>A0A1W0WRM6</accession>
<proteinExistence type="predicted"/>
<dbReference type="Pfam" id="PF10441">
    <property type="entry name" value="Urb2"/>
    <property type="match status" value="1"/>
</dbReference>
<dbReference type="EMBL" id="MTYJ01000056">
    <property type="protein sequence ID" value="OQV17839.1"/>
    <property type="molecule type" value="Genomic_DNA"/>
</dbReference>
<dbReference type="PANTHER" id="PTHR15682">
    <property type="entry name" value="UNHEALTHY RIBOSOME BIOGENESIS PROTEIN 2 HOMOLOG"/>
    <property type="match status" value="1"/>
</dbReference>
<comment type="caution">
    <text evidence="2">The sequence shown here is derived from an EMBL/GenBank/DDBJ whole genome shotgun (WGS) entry which is preliminary data.</text>
</comment>